<dbReference type="OrthoDB" id="263481at2759"/>
<dbReference type="PROSITE" id="PS01286">
    <property type="entry name" value="FA58C_2"/>
    <property type="match status" value="1"/>
</dbReference>
<keyword evidence="7" id="KW-0732">Signal</keyword>
<feature type="transmembrane region" description="Helical" evidence="16">
    <location>
        <begin position="5528"/>
        <end position="5548"/>
    </location>
</feature>
<dbReference type="InterPro" id="IPR016187">
    <property type="entry name" value="CTDL_fold"/>
</dbReference>
<keyword evidence="6" id="KW-0479">Metal-binding</keyword>
<gene>
    <name evidence="23" type="ORF">DGYR_LOCUS14083</name>
</gene>
<dbReference type="PROSITE" id="PS50022">
    <property type="entry name" value="FA58C_3"/>
    <property type="match status" value="6"/>
</dbReference>
<evidence type="ECO:0000256" key="7">
    <source>
        <dbReference type="ARBA" id="ARBA00022729"/>
    </source>
</evidence>
<dbReference type="InterPro" id="IPR046791">
    <property type="entry name" value="Polycystin_dom"/>
</dbReference>
<dbReference type="PROSITE" id="PS50041">
    <property type="entry name" value="C_TYPE_LECTIN_2"/>
    <property type="match status" value="1"/>
</dbReference>
<evidence type="ECO:0000256" key="8">
    <source>
        <dbReference type="ARBA" id="ARBA00022737"/>
    </source>
</evidence>
<dbReference type="InterPro" id="IPR018378">
    <property type="entry name" value="C-type_lectin_CS"/>
</dbReference>
<dbReference type="InterPro" id="IPR001304">
    <property type="entry name" value="C-type_lectin-like"/>
</dbReference>
<reference evidence="23 24" key="1">
    <citation type="submission" date="2020-08" db="EMBL/GenBank/DDBJ databases">
        <authorList>
            <person name="Hejnol A."/>
        </authorList>
    </citation>
    <scope>NUCLEOTIDE SEQUENCE [LARGE SCALE GENOMIC DNA]</scope>
</reference>
<keyword evidence="24" id="KW-1185">Reference proteome</keyword>
<proteinExistence type="inferred from homology"/>
<keyword evidence="9" id="KW-0106">Calcium</keyword>
<feature type="domain" description="F5/8 type C" evidence="17">
    <location>
        <begin position="2076"/>
        <end position="2227"/>
    </location>
</feature>
<organism evidence="23 24">
    <name type="scientific">Dimorphilus gyrociliatus</name>
    <dbReference type="NCBI Taxonomy" id="2664684"/>
    <lineage>
        <taxon>Eukaryota</taxon>
        <taxon>Metazoa</taxon>
        <taxon>Spiralia</taxon>
        <taxon>Lophotrochozoa</taxon>
        <taxon>Annelida</taxon>
        <taxon>Polychaeta</taxon>
        <taxon>Polychaeta incertae sedis</taxon>
        <taxon>Dinophilidae</taxon>
        <taxon>Dimorphilus</taxon>
    </lineage>
</organism>
<feature type="transmembrane region" description="Helical" evidence="16">
    <location>
        <begin position="5630"/>
        <end position="5651"/>
    </location>
</feature>
<evidence type="ECO:0000259" key="18">
    <source>
        <dbReference type="PROSITE" id="PS50041"/>
    </source>
</evidence>
<dbReference type="Pfam" id="PF08016">
    <property type="entry name" value="PKD_channel"/>
    <property type="match status" value="1"/>
</dbReference>
<accession>A0A7I8WFD2</accession>
<dbReference type="PROSITE" id="PS51406">
    <property type="entry name" value="FIBRINOGEN_C_2"/>
    <property type="match status" value="1"/>
</dbReference>
<dbReference type="SMART" id="SM00308">
    <property type="entry name" value="LH2"/>
    <property type="match status" value="1"/>
</dbReference>
<dbReference type="InterPro" id="IPR003609">
    <property type="entry name" value="Pan_app"/>
</dbReference>
<dbReference type="PANTHER" id="PTHR10877">
    <property type="entry name" value="POLYCYSTIN FAMILY MEMBER"/>
    <property type="match status" value="1"/>
</dbReference>
<dbReference type="InterPro" id="IPR036056">
    <property type="entry name" value="Fibrinogen-like_C"/>
</dbReference>
<dbReference type="SMART" id="SM00231">
    <property type="entry name" value="FA58C"/>
    <property type="match status" value="4"/>
</dbReference>
<dbReference type="Gene3D" id="1.10.287.70">
    <property type="match status" value="1"/>
</dbReference>
<dbReference type="InterPro" id="IPR016186">
    <property type="entry name" value="C-type_lectin-like/link_sf"/>
</dbReference>
<dbReference type="EMBL" id="CAJFCJ010000095">
    <property type="protein sequence ID" value="CAD5126862.1"/>
    <property type="molecule type" value="Genomic_DNA"/>
</dbReference>
<feature type="domain" description="PLAT" evidence="20">
    <location>
        <begin position="4843"/>
        <end position="4976"/>
    </location>
</feature>
<dbReference type="GO" id="GO:0046872">
    <property type="term" value="F:metal ion binding"/>
    <property type="evidence" value="ECO:0007669"/>
    <property type="project" value="UniProtKB-KW"/>
</dbReference>
<dbReference type="SUPFAM" id="SSF57414">
    <property type="entry name" value="Hairpin loop containing domain-like"/>
    <property type="match status" value="1"/>
</dbReference>
<dbReference type="GO" id="GO:0005929">
    <property type="term" value="C:cilium"/>
    <property type="evidence" value="ECO:0007669"/>
    <property type="project" value="UniProtKB-SubCell"/>
</dbReference>
<evidence type="ECO:0000256" key="16">
    <source>
        <dbReference type="SAM" id="Phobius"/>
    </source>
</evidence>
<feature type="transmembrane region" description="Helical" evidence="16">
    <location>
        <begin position="5097"/>
        <end position="5118"/>
    </location>
</feature>
<dbReference type="Pfam" id="PF00754">
    <property type="entry name" value="F5_F8_type_C"/>
    <property type="match status" value="3"/>
</dbReference>
<dbReference type="InterPro" id="IPR022409">
    <property type="entry name" value="PKD/Chitinase_dom"/>
</dbReference>
<evidence type="ECO:0000259" key="17">
    <source>
        <dbReference type="PROSITE" id="PS50022"/>
    </source>
</evidence>
<feature type="domain" description="PKD" evidence="19">
    <location>
        <begin position="3343"/>
        <end position="3407"/>
    </location>
</feature>
<feature type="domain" description="F5/8 type C" evidence="17">
    <location>
        <begin position="1610"/>
        <end position="1760"/>
    </location>
</feature>
<dbReference type="SMART" id="SM00034">
    <property type="entry name" value="CLECT"/>
    <property type="match status" value="3"/>
</dbReference>
<dbReference type="CDD" id="cd00037">
    <property type="entry name" value="CLECT"/>
    <property type="match status" value="2"/>
</dbReference>
<dbReference type="GO" id="GO:0050982">
    <property type="term" value="P:detection of mechanical stimulus"/>
    <property type="evidence" value="ECO:0007669"/>
    <property type="project" value="TreeGrafter"/>
</dbReference>
<feature type="domain" description="F5/8 type C" evidence="17">
    <location>
        <begin position="983"/>
        <end position="1132"/>
    </location>
</feature>
<dbReference type="Gene3D" id="2.60.120.260">
    <property type="entry name" value="Galactose-binding domain-like"/>
    <property type="match status" value="8"/>
</dbReference>
<dbReference type="InterPro" id="IPR014716">
    <property type="entry name" value="Fibrinogen_a/b/g_C_1"/>
</dbReference>
<feature type="transmembrane region" description="Helical" evidence="16">
    <location>
        <begin position="5446"/>
        <end position="5467"/>
    </location>
</feature>
<dbReference type="SUPFAM" id="SSF49723">
    <property type="entry name" value="Lipase/lipooxygenase domain (PLAT/LH2 domain)"/>
    <property type="match status" value="1"/>
</dbReference>
<dbReference type="Pfam" id="PF22633">
    <property type="entry name" value="F5_F8_type_C_2"/>
    <property type="match status" value="1"/>
</dbReference>
<dbReference type="SUPFAM" id="SSF49299">
    <property type="entry name" value="PKD domain"/>
    <property type="match status" value="2"/>
</dbReference>
<evidence type="ECO:0000259" key="21">
    <source>
        <dbReference type="PROSITE" id="PS50948"/>
    </source>
</evidence>
<feature type="transmembrane region" description="Helical" evidence="16">
    <location>
        <begin position="4798"/>
        <end position="4818"/>
    </location>
</feature>
<dbReference type="Gene3D" id="3.90.215.10">
    <property type="entry name" value="Gamma Fibrinogen, chain A, domain 1"/>
    <property type="match status" value="1"/>
</dbReference>
<dbReference type="PANTHER" id="PTHR10877:SF194">
    <property type="entry name" value="LOCATION OF VULVA DEFECTIVE 1"/>
    <property type="match status" value="1"/>
</dbReference>
<sequence length="5744" mass="661452">METNNGLWRNIQNLTNNSGYVCEMSKIDTTGCRPYWHVLKGYKDLRNSTKIDSSKEICLQDCFSGKYGVCHSISWDVQAKQCYLHSTKIFAEDFSSLVTDIMFNIYQWECEGDSEPVCFRENNIIDNLPDKSFTASTVATAAKSLPVQAKFSSYRQENQLGAFRPESIYPYQWLQVDLLNLYNVTGYHILGGERYDKNTVINHYVLYSLNCQDFSYYSTMHTKEIIMMIGHGFWSLTRVILFKYPIIARCFRILPITWDTTPDLRLSLRGCQLNKQILVSDLEGVALGMESGHIEDYQLSVKEMKASLTVHYPPFLARLRGRPKDYPFQIPCFYPIEKDNWFEVMWSLPIQFYGLSIDPSQASYGNIQVFTMAVASQIGVDMLEKVKDDNGNVLQFSLPNDLVTITPIQIRLDEPLTARYVRIYPVKWQSLGCSVFEFYGKLDAICPNLGLENNKICPIMQNISTVYNETSGLMYSRVESTILIELDQLYHLTSFQIKFARTPLPVWTLNWSRDNNIWKSLDKYKIDKQDDKTHNITFLNQHSATKLRINLWNLNTSLTIPCIEYSINGCEAETCPPNTIEYDHSCYHYFPGEIYGASDFDTGPIRHICDNIVWKNQAYTVEVSSIEEDSLVVYLNRRTGFRVFYGLVVNNSIPQTPHMKLLNPDLNWQWSNNAEHNFTNFDRNNDVGEPGLPTEHCVMYSTKFYAWHNINCNAPCQYLCEMKANKKRQSTQSTKWFYYQNSSLNSNHLHKVYETTQVESCSYLCQQQKEFQCKRFAFGHDSQKCFLYNETTNYDINSIPVDGVSSLDTWEIYSTVNECEQPLIESPNGISDSNIQTNSPPMSSRYGISQLRMVYRQFYGSRHPDNAGYFKGSDQTTYLKFDFGRIVRMTRIKIEGAGSYSQKWIEYFYLAISNRTDSLNFVKTSNGDRRKFFGNFNQLAIIQNAFRPHLIAQYVQFFAYSYHREYAVRLEFYGCNYTGIVDEFTKPLGLKSNYILHSQMLAEQLYTAHTGIHEIRLGCLPVFHSTGYFHVIGKWQFDLGIQHFIVKTISTGNCNGRIGYLKTFSIMYTNDLEQWSYHVTNNGSVKNYYVSESNEKAEVTFDPIIKARYIRFIHTDQSNSIIPAITMELYGYPAKHSKLGVTGKFPKTITVSSQKSLSTSGKMALMFDNSFWCKEDNDTDGWWLADMNTIHYIERIYIYHKENQFKDSCKDISVSGAQFDKKNITKMADEITCKSELNRTIIFSSPALRLRYILLNFTNGPKDCVRFELYGEKAPICPPGSLRQLDKCYTISDAPANFEQCDKFCKTGFNWKDQGYLVMPKNSFEVDLVQRYYMFKDKNYGIYIGAKQTTLTSYDWLDGTPITNYLQKSFHFSANIFKTYLIRKDTFENSEGTENGYAMCETMANLPDDENDYDEEENCQPLYSLLPHHTLNSTPIASLDITKSYKLLPEGNFESEKDFNVTTRVYKQSDSDYTDFRLGKSMTSYIVATCSDEYVYECYLEVNFERLVTLTAFTTAYRLFHDQYTRTAQIFYKRSSYDQWLAVRDKDGDIISYFIQEDQGYYNHIEFSSYIVCKGFRFNPIDQRLKAILSLQLYGRYLEDDDIPIYTPKCNHPLGIGDKNQIHISQITTPSYLKPYYANNVRLDSLNCWIPESLQPNDYIQIDLGHVYHVTGFISQSCKSEKKYIYEFNVKYSLYRIHGWKTYNEESLNNKTLFIRSSPILTTNMKYLLLFNETIDLRFMRLSPKGWYNNKGLRLEIIGCIKQEAAITTAKNELQQITVQEDTLGGNSIYWGELINPNLTCLKQPIKIGLNCKSVYKITGFTIYSNLTENLNLTIEYSLDSLKWITYSNGYDYNYSNNTKKHQILLSIPIIAIYVTLSVQTDSLICWKISIHGGKYSECPPGYFLFGTKCISHHSSTTATHFSSANECKGLPWKGEGYMLLPNESTETRMGLMLHNGKFTWSDGSTLPENEVIRWNGPIGFDTCGAFDKSNGFWQKISCFTDSLLFSCEKDALPPPSEKKNKFWTVVPSASLNTSNANSWIYKSDFNTKFDCLMACNEEIRFDCISFSFDTKTKECECSISLIKENVLGVKWNVSSEYDSSTDKTHLPLHEKKGLKGYWRPKDTDTKPWILFYFDQILSISSFILQGSGKLSDFAYVKKFTIQSSIDNIEWSNVTWDYSNTYDFEGSFDHVYSRLYTFKNSLRTRYVKFDLIEKRNSFSMQIELFGCVEFIPDCFTVPSTNDLHIEGTDKKSKLKCFEDWTVIGQKLSADNDYWLKNWYDYKHGFESDKEFWSGNELATYLTNFRQYNARIDMWSKDGSHVHSEFEGIKFQSERNSYSKTIEKFQSGSAPSTKFLTTTYFYSIDNDNELSCAQNTKSGWWFSKSSCSSSNLVGSNSYWFLDATDLNDVYKFKVEKFLFKIKPKTPYNIALGKKAYQKVTNGKNEANLAIDGIALSDASLGYCAIGELTTNPWWVVDLLKSFNVTGITVLNRKDCCSSELSNFTIGLADSFDESNFNPTLFKLCKYYNRTIGSGVKVAINCENESTQGSYLAIWMEGENRRLGLCEVEIKAKLKYGESSFGEDCETDSNCVEELTSCLPRFEPKNLDILSYSCQCSLYTIRKDNKCYAATDILLKNINFQGEFIREEESTQQSTVLLVNNGGWTIAESTLPNNNFEFSALISNLESNFTETWRQDLILTFIYGLNAELPSRNLTNLTKRGEASISLSASLKFPILQCYNQTYVCGNVLRSPNSSFIEWDSSNNEKCFSFLPFINCKPEIDLSIFKITLMWKEYIYRSITQNHTFVVTLLNNNSNVHDVIPLFDEYFNFDMEYVLSDKIEDINSSNPKWKKATMDLKDKQKGLKIGTNLNLTINLSAYISRSQCENDLNICFRIVLSNSSSYKESNRNNDILCLNLEKYKNCTPGLAIKGLNFQITNDNLMEGSQSEFSVLWKEGTDVNYIVNFTNIDSTYWNWLESGHVSSFGQISKQTLQYNYTNYGRYNVSLTAWNEVGIEIFWLIKIVEPILENHIEILNEYIPNEPPVQVIFNVYYKYDTNKKTKQISLSCIVEMDQNFTTYKTGTLSHNLPVFIDFIYPIDKLQTTAIVVCNNTVSSFNSTYILKLQQNVSDLIMKFNATYWPSFKNISLELTLKNGSDVEYEISFGDGIIKVFKHPELFANRRPFLTYYSYSLIGEYKAKAIVRNEFFNCSSETTQNLFIQHEIKKIDLRLSYKQPRTVNLTITEVENGFSPTNVTCLIQYSNRGNERILYNVDLINGVFLIYEYSREFNEREKRNLTIKAVCYNNVSSSSAQQNLLLEEEISHLNASIDKTTVKTFEQFSINLTAITGTNINWTIDFGDDGTSLNKFNDGPGMEYNLNYTYKTPGLFQIVIKMFNSVNNITRHYSIIVQVPIIDFIVDTPKTGTIDNQPINFNVKVNQQGQQQSPTDVFCSFQPVLKQNATIEYVYKPEMTNKKQMTLSYNYSKMDVGRNITVGISCKNLVSKFEYYSNLSIFEKIQNLTVNIEKYGYEKYENISLILNVDAGSSIIYKINQSATILVEKHPMIFANQQPFVKVLQFSNIGNHSLRIVGENDVSQQEQIIGVVVQNRIENIDLMANESILWTPGVISYQLYSESTQQILTDVYCQFEFSNGMSANKFIPIWPPSGLFTYNFYFPKTAIGNLTTNLSCSNLLSVKKLQTRTEIILDAVIIEQIRDNGTVLLTNETTIIIEISRMGTNSCFILDLGDTYSTKLAFGVNELCENFAFERSINFTKIGYEEKTIVINHVYEAVAYYSIKVEGFNNITKDEKSFITRVADWHCYSPNATVPIEYTIADNPLQIIKSIAVEIPVNISWDCMKTNQLQYEWKIIELSTNSLVFQSNNKTLKVGERQLDYGQYKIEYFIQMFNISYANNTYEYFIEIIPSQLHAEIENGKWISVNYGINQTFNAGLYSYDPDNQENDKLKGLHFHWYCRQQNEVIPFNFNSYIQTGLNLLKIPTLSEFKKNGGCFGNGPGYIGNSKTGKLTLKTYYMIPNITYIITVKIQSNIQNRQAIYEQNLYLKPFEKPILNIRCKKNCLRKKALSSSIIYKAVCLSKCTSLYWKISYFWKSFVYANQTLSFVQDFQDRVLNGNLSLVSIEIKENGLFPGHYHTVSVEGQMGEIGDIGYTNETFLVNKPPFGGHCSCQPRYGFASITNFRISCLGYKEFEKSPDAPGLKYEYRVRWKGRRQSFPLYFSYNQEAVYLMLPVGDPKYGITETVVRVIDSIDDKYEFIFDVHVQPPPKPERLLLESTLNDINNGNLEILLDVGNFSQLASSIYSVASILNTNLSKPPKELERDKCEKRTTRIGIRKQLIEYVLKTPHESVDELEQNNGLISSLVFKPKEVDINSQVNVANQVGKLNTVLNTKKITPKLRREISISLLETSILVTTAADTFKQDVEKKEEFIASNKNNNSTIFFCDITSRDNGTNLPNNNTIDYIVNSTNNKLRIVMTNILNAIHNVTNELLLRQKLNDPPLIVEYEEMAISIERLSINRVINNNYSSKFGSVNLNSFKIDNNSDSCVTKMLIMSRINPYMWDKSSLNVTSSVTELQIKPCNSNSEQSARRKKRSVENIQTNFTLNLHMLSDNTAFQHINTTNTTALHIINATRSVLLLTFKLKRDDSISVLIGYNFIPVSDRNNASFILPNANKTCSSNMNLEDCIQYKRTIMLRINENQTVITSISCSNCSNGNLNYSIHIAYPTCKMWKGNSWEESDACRIDKETTASKTKFTSNLFGSLGAGLEMAPNLIDFRTVFNDFSTKLANNAAVFGTICSLLILFILLALPVRRMDKRDTLLWTPLPLLDNCKEDQYVYEVHVYTGSRKDCGTKSKVCLTCYGSDCNTGNRILSSSKEETSNFFREGSTRSFIMKTTQSLGSIICIKISLEKDNPNNADNPDDLSLKEYDPWFLSRIIIIDKSANAWYNFDCDEWLSPKHGDRQTERILIGARSDANTKIDGLFKKNLRQRLTDDHLWVSIGARRTKSQFTRLQRLTVCFVALFLSMIASCMFYRNSDESSVQNGLKIGVITFTVYELYVGLASSIVVFPGLILITLLFNSKRWPKYTIPLGWSFAVLTAFTAAFFTVLYSIQWGEEKSLQWLISFILSFVQSIILVQPIKVICIVFLLTFFLKKDAILTEYEDDIGDMRKMDMKDLSHVPAELNIFERLKMAADKENKSKMENHLDGKMRIMIKDIVLHTIFLIFIIFICYSNHNPMIYYQNRSIYNTIPNVQNVKNYEKLWDWLENYAIPELYPKTHYNKRNLSSYNLKYTRELNHMRFSSVRLFQRRVQQSNCILTTEMKSLFKNRSCCGFDDSTLDYSSSLNSTLRNAFTYSIKEKGFSVSLRQNGDEALQIITNLKKYGWLDRQTRHVILDVTILNQVIVSQASWSFEFKPVGGIIAKVRSDSLKLYRYTGAGGLATLIFEILSVLVWLIFIIRCIYRYKKYFEMPGVLLLISLVSFTISIVLYIWRTIIGVKSVEEVMNSRTEYVDLSLIFSTHQYFMTFIAFCGFFGQLHVLSLLKLSKTITVLVSTIKKSCKQLISIGLCCCIIFIAYACWGYVIFGKSINNYKSFKYVCYSLLVTIFGHLDFEALSTTSGLMGKIYITSYASIMLYLILNIFITTLNEFLYSVRLDPTALPEDHKVFKYMTATIAKMFSKNNTKPEENLNPERNDKCNNSKFKELNTKIDYMEKIIFLNSDKDIEIYEKVLNVLKLKTF</sequence>
<dbReference type="PROSITE" id="PS50095">
    <property type="entry name" value="PLAT"/>
    <property type="match status" value="1"/>
</dbReference>
<feature type="domain" description="F5/8 type C" evidence="17">
    <location>
        <begin position="282"/>
        <end position="441"/>
    </location>
</feature>
<keyword evidence="13" id="KW-1015">Disulfide bond</keyword>
<evidence type="ECO:0000256" key="10">
    <source>
        <dbReference type="ARBA" id="ARBA00022989"/>
    </source>
</evidence>
<evidence type="ECO:0000313" key="23">
    <source>
        <dbReference type="EMBL" id="CAD5126862.1"/>
    </source>
</evidence>
<evidence type="ECO:0000256" key="6">
    <source>
        <dbReference type="ARBA" id="ARBA00022723"/>
    </source>
</evidence>
<evidence type="ECO:0000256" key="12">
    <source>
        <dbReference type="ARBA" id="ARBA00023136"/>
    </source>
</evidence>
<feature type="transmembrane region" description="Helical" evidence="16">
    <location>
        <begin position="5019"/>
        <end position="5041"/>
    </location>
</feature>
<dbReference type="Pfam" id="PF20519">
    <property type="entry name" value="Polycystin_dom"/>
    <property type="match status" value="1"/>
</dbReference>
<dbReference type="GO" id="GO:0005262">
    <property type="term" value="F:calcium channel activity"/>
    <property type="evidence" value="ECO:0007669"/>
    <property type="project" value="TreeGrafter"/>
</dbReference>
<dbReference type="Gene3D" id="3.50.4.10">
    <property type="entry name" value="Hepatocyte Growth Factor"/>
    <property type="match status" value="1"/>
</dbReference>
<evidence type="ECO:0000313" key="24">
    <source>
        <dbReference type="Proteomes" id="UP000549394"/>
    </source>
</evidence>
<dbReference type="InterPro" id="IPR000421">
    <property type="entry name" value="FA58C"/>
</dbReference>
<comment type="similarity">
    <text evidence="3">Belongs to the polycystin family.</text>
</comment>
<feature type="domain" description="Apple" evidence="21">
    <location>
        <begin position="720"/>
        <end position="814"/>
    </location>
</feature>
<keyword evidence="14" id="KW-0966">Cell projection</keyword>
<feature type="domain" description="F5/8 type C" evidence="17">
    <location>
        <begin position="819"/>
        <end position="975"/>
    </location>
</feature>
<evidence type="ECO:0000256" key="4">
    <source>
        <dbReference type="ARBA" id="ARBA00022475"/>
    </source>
</evidence>
<keyword evidence="10 16" id="KW-1133">Transmembrane helix</keyword>
<comment type="subcellular location">
    <subcellularLocation>
        <location evidence="2">Cell membrane</location>
        <topology evidence="2">Multi-pass membrane protein</topology>
    </subcellularLocation>
    <subcellularLocation>
        <location evidence="1">Cell projection</location>
        <location evidence="1">Cilium</location>
    </subcellularLocation>
</comment>
<dbReference type="PROSITE" id="PS00615">
    <property type="entry name" value="C_TYPE_LECTIN_1"/>
    <property type="match status" value="1"/>
</dbReference>
<evidence type="ECO:0000256" key="3">
    <source>
        <dbReference type="ARBA" id="ARBA00007200"/>
    </source>
</evidence>
<dbReference type="Pfam" id="PF02010">
    <property type="entry name" value="REJ"/>
    <property type="match status" value="1"/>
</dbReference>
<name>A0A7I8WFD2_9ANNE</name>
<dbReference type="GO" id="GO:0005886">
    <property type="term" value="C:plasma membrane"/>
    <property type="evidence" value="ECO:0007669"/>
    <property type="project" value="UniProtKB-SubCell"/>
</dbReference>
<evidence type="ECO:0000256" key="14">
    <source>
        <dbReference type="ARBA" id="ARBA00023273"/>
    </source>
</evidence>
<dbReference type="SUPFAM" id="SSF56496">
    <property type="entry name" value="Fibrinogen C-terminal domain-like"/>
    <property type="match status" value="1"/>
</dbReference>
<feature type="domain" description="Fibrinogen C-terminal" evidence="22">
    <location>
        <begin position="2225"/>
        <end position="2393"/>
    </location>
</feature>
<feature type="transmembrane region" description="Helical" evidence="16">
    <location>
        <begin position="5568"/>
        <end position="5590"/>
    </location>
</feature>
<evidence type="ECO:0000256" key="9">
    <source>
        <dbReference type="ARBA" id="ARBA00022837"/>
    </source>
</evidence>
<dbReference type="Proteomes" id="UP000549394">
    <property type="component" value="Unassembled WGS sequence"/>
</dbReference>
<dbReference type="SUPFAM" id="SSF56436">
    <property type="entry name" value="C-type lectin-like"/>
    <property type="match status" value="3"/>
</dbReference>
<dbReference type="InterPro" id="IPR036392">
    <property type="entry name" value="PLAT/LH2_dom_sf"/>
</dbReference>
<dbReference type="InterPro" id="IPR008979">
    <property type="entry name" value="Galactose-bd-like_sf"/>
</dbReference>
<keyword evidence="11" id="KW-0969">Cilium</keyword>
<dbReference type="InterPro" id="IPR000601">
    <property type="entry name" value="PKD_dom"/>
</dbReference>
<evidence type="ECO:0000256" key="1">
    <source>
        <dbReference type="ARBA" id="ARBA00004138"/>
    </source>
</evidence>
<evidence type="ECO:0000256" key="2">
    <source>
        <dbReference type="ARBA" id="ARBA00004651"/>
    </source>
</evidence>
<dbReference type="CDD" id="cd00146">
    <property type="entry name" value="PKD"/>
    <property type="match status" value="1"/>
</dbReference>
<feature type="domain" description="F5/8 type C" evidence="17">
    <location>
        <begin position="110"/>
        <end position="271"/>
    </location>
</feature>
<dbReference type="SMART" id="SM00186">
    <property type="entry name" value="FBG"/>
    <property type="match status" value="1"/>
</dbReference>
<dbReference type="InterPro" id="IPR006585">
    <property type="entry name" value="FTP1"/>
</dbReference>
<keyword evidence="4" id="KW-1003">Cell membrane</keyword>
<dbReference type="Pfam" id="PF01477">
    <property type="entry name" value="PLAT"/>
    <property type="match status" value="1"/>
</dbReference>
<keyword evidence="12 16" id="KW-0472">Membrane</keyword>
<dbReference type="InterPro" id="IPR002859">
    <property type="entry name" value="PKD/REJ-like"/>
</dbReference>
<dbReference type="Gene3D" id="3.10.100.10">
    <property type="entry name" value="Mannose-Binding Protein A, subunit A"/>
    <property type="match status" value="2"/>
</dbReference>
<dbReference type="InterPro" id="IPR001024">
    <property type="entry name" value="PLAT/LH2_dom"/>
</dbReference>
<evidence type="ECO:0000259" key="22">
    <source>
        <dbReference type="PROSITE" id="PS51406"/>
    </source>
</evidence>
<evidence type="ECO:0000256" key="15">
    <source>
        <dbReference type="PROSITE-ProRule" id="PRU00152"/>
    </source>
</evidence>
<evidence type="ECO:0000259" key="19">
    <source>
        <dbReference type="PROSITE" id="PS50093"/>
    </source>
</evidence>
<comment type="caution">
    <text evidence="15">Lacks conserved residue(s) required for the propagation of feature annotation.</text>
</comment>
<evidence type="ECO:0000259" key="20">
    <source>
        <dbReference type="PROSITE" id="PS50095"/>
    </source>
</evidence>
<dbReference type="PROSITE" id="PS50093">
    <property type="entry name" value="PKD"/>
    <property type="match status" value="1"/>
</dbReference>
<evidence type="ECO:0000256" key="5">
    <source>
        <dbReference type="ARBA" id="ARBA00022692"/>
    </source>
</evidence>
<dbReference type="InterPro" id="IPR035986">
    <property type="entry name" value="PKD_dom_sf"/>
</dbReference>
<comment type="caution">
    <text evidence="23">The sequence shown here is derived from an EMBL/GenBank/DDBJ whole genome shotgun (WGS) entry which is preliminary data.</text>
</comment>
<dbReference type="InterPro" id="IPR013122">
    <property type="entry name" value="PKD1_2_channel"/>
</dbReference>
<dbReference type="Pfam" id="PF00024">
    <property type="entry name" value="PAN_1"/>
    <property type="match status" value="1"/>
</dbReference>
<evidence type="ECO:0000256" key="11">
    <source>
        <dbReference type="ARBA" id="ARBA00023069"/>
    </source>
</evidence>
<feature type="domain" description="C-type lectin" evidence="18">
    <location>
        <begin position="582"/>
        <end position="721"/>
    </location>
</feature>
<dbReference type="Gene3D" id="2.60.60.20">
    <property type="entry name" value="PLAT/LH2 domain"/>
    <property type="match status" value="1"/>
</dbReference>
<keyword evidence="5 16" id="KW-0812">Transmembrane</keyword>
<feature type="transmembrane region" description="Helical" evidence="16">
    <location>
        <begin position="5130"/>
        <end position="5159"/>
    </location>
</feature>
<dbReference type="InterPro" id="IPR002181">
    <property type="entry name" value="Fibrinogen_a/b/g_C_dom"/>
</dbReference>
<protein>
    <submittedName>
        <fullName evidence="23">DgyrCDS14890</fullName>
    </submittedName>
</protein>
<evidence type="ECO:0000256" key="13">
    <source>
        <dbReference type="ARBA" id="ARBA00023157"/>
    </source>
</evidence>
<dbReference type="Pfam" id="PF00147">
    <property type="entry name" value="Fibrinogen_C"/>
    <property type="match status" value="1"/>
</dbReference>
<feature type="transmembrane region" description="Helical" evidence="16">
    <location>
        <begin position="5223"/>
        <end position="5241"/>
    </location>
</feature>
<dbReference type="SMART" id="SM00089">
    <property type="entry name" value="PKD"/>
    <property type="match status" value="2"/>
</dbReference>
<dbReference type="Pfam" id="PF00801">
    <property type="entry name" value="PKD"/>
    <property type="match status" value="1"/>
</dbReference>
<dbReference type="PROSITE" id="PS50948">
    <property type="entry name" value="PAN"/>
    <property type="match status" value="1"/>
</dbReference>
<dbReference type="SUPFAM" id="SSF49785">
    <property type="entry name" value="Galactose-binding domain-like"/>
    <property type="match status" value="9"/>
</dbReference>
<dbReference type="SMART" id="SM00607">
    <property type="entry name" value="FTP"/>
    <property type="match status" value="1"/>
</dbReference>
<keyword evidence="8" id="KW-0677">Repeat</keyword>
<feature type="transmembrane region" description="Helical" evidence="16">
    <location>
        <begin position="5061"/>
        <end position="5085"/>
    </location>
</feature>
<dbReference type="InterPro" id="IPR051223">
    <property type="entry name" value="Polycystin"/>
</dbReference>
<feature type="transmembrane region" description="Helical" evidence="16">
    <location>
        <begin position="5479"/>
        <end position="5497"/>
    </location>
</feature>